<evidence type="ECO:0000256" key="2">
    <source>
        <dbReference type="SAM" id="SignalP"/>
    </source>
</evidence>
<keyword evidence="2" id="KW-0732">Signal</keyword>
<dbReference type="InterPro" id="IPR011990">
    <property type="entry name" value="TPR-like_helical_dom_sf"/>
</dbReference>
<feature type="signal peptide" evidence="2">
    <location>
        <begin position="1"/>
        <end position="22"/>
    </location>
</feature>
<feature type="repeat" description="TPR" evidence="1">
    <location>
        <begin position="222"/>
        <end position="255"/>
    </location>
</feature>
<evidence type="ECO:0000256" key="1">
    <source>
        <dbReference type="PROSITE-ProRule" id="PRU00339"/>
    </source>
</evidence>
<dbReference type="EMBL" id="JAAMOW010000004">
    <property type="protein sequence ID" value="NGY04835.1"/>
    <property type="molecule type" value="Genomic_DNA"/>
</dbReference>
<evidence type="ECO:0000313" key="4">
    <source>
        <dbReference type="Proteomes" id="UP000472676"/>
    </source>
</evidence>
<sequence>MKVLIAVCGAMLLAACSNMPKAEAPATLFADTAFGAPPSELKSLDLFAVSPAMRDFLEQEVPKYMRRDGPARGLYEAMRTRLHIDYDAAVTRTAAETFDIRAGNCLSLVILTAALAKPLDIDVRYRFVPRVRTWTRTQGMLLQNGHVNIELSRRTDTVIAPAIVVDFVPTEDLQAQLVREIDERTVLAMYMNNRAAETLAAGDAGAAYWWARAAIHAAPDYAASYNTLGVSYLQHGDPQLAERVFRYQLVGAPDDTMLLSNLVVALDHQGRTGDAALVRQQLAKLQGYRPFEFLDKGKEAYARGDAVTAMKFYRQELAHLPYSAELHFAIAVASAQLGDVSGAREHLSEAMQLSVNLSDRDLYAGKLEKLRALQMH</sequence>
<dbReference type="SUPFAM" id="SSF48452">
    <property type="entry name" value="TPR-like"/>
    <property type="match status" value="1"/>
</dbReference>
<comment type="caution">
    <text evidence="3">The sequence shown here is derived from an EMBL/GenBank/DDBJ whole genome shotgun (WGS) entry which is preliminary data.</text>
</comment>
<feature type="chain" id="PRO_5027114245" evidence="2">
    <location>
        <begin position="23"/>
        <end position="376"/>
    </location>
</feature>
<name>A0A6M2BRG4_9GAMM</name>
<gene>
    <name evidence="3" type="ORF">G7Y85_08660</name>
</gene>
<organism evidence="3 4">
    <name type="scientific">Solimonas terrae</name>
    <dbReference type="NCBI Taxonomy" id="1396819"/>
    <lineage>
        <taxon>Bacteria</taxon>
        <taxon>Pseudomonadati</taxon>
        <taxon>Pseudomonadota</taxon>
        <taxon>Gammaproteobacteria</taxon>
        <taxon>Nevskiales</taxon>
        <taxon>Nevskiaceae</taxon>
        <taxon>Solimonas</taxon>
    </lineage>
</organism>
<keyword evidence="4" id="KW-1185">Reference proteome</keyword>
<dbReference type="AlphaFoldDB" id="A0A6M2BRG4"/>
<dbReference type="Gene3D" id="1.25.40.10">
    <property type="entry name" value="Tetratricopeptide repeat domain"/>
    <property type="match status" value="2"/>
</dbReference>
<protein>
    <submittedName>
        <fullName evidence="3">Uncharacterized protein</fullName>
    </submittedName>
</protein>
<proteinExistence type="predicted"/>
<dbReference type="PROSITE" id="PS50005">
    <property type="entry name" value="TPR"/>
    <property type="match status" value="1"/>
</dbReference>
<accession>A0A6M2BRG4</accession>
<dbReference type="InterPro" id="IPR019734">
    <property type="entry name" value="TPR_rpt"/>
</dbReference>
<dbReference type="Proteomes" id="UP000472676">
    <property type="component" value="Unassembled WGS sequence"/>
</dbReference>
<dbReference type="PROSITE" id="PS51257">
    <property type="entry name" value="PROKAR_LIPOPROTEIN"/>
    <property type="match status" value="1"/>
</dbReference>
<evidence type="ECO:0000313" key="3">
    <source>
        <dbReference type="EMBL" id="NGY04835.1"/>
    </source>
</evidence>
<keyword evidence="1" id="KW-0802">TPR repeat</keyword>
<reference evidence="3 4" key="1">
    <citation type="journal article" date="2014" name="Int. J. Syst. Evol. Microbiol.">
        <title>Solimonas terrae sp. nov., isolated from soil.</title>
        <authorList>
            <person name="Kim S.J."/>
            <person name="Moon J.Y."/>
            <person name="Weon H.Y."/>
            <person name="Ahn J.H."/>
            <person name="Chen W.M."/>
            <person name="Kwon S.W."/>
        </authorList>
    </citation>
    <scope>NUCLEOTIDE SEQUENCE [LARGE SCALE GENOMIC DNA]</scope>
    <source>
        <strain evidence="3 4">KIS83-12</strain>
    </source>
</reference>
<dbReference type="RefSeq" id="WP_166254994.1">
    <property type="nucleotide sequence ID" value="NZ_JAAMOW010000004.1"/>
</dbReference>